<evidence type="ECO:0000313" key="2">
    <source>
        <dbReference type="EMBL" id="SKB87941.1"/>
    </source>
</evidence>
<dbReference type="InterPro" id="IPR010753">
    <property type="entry name" value="DUF1330"/>
</dbReference>
<keyword evidence="3" id="KW-1185">Reference proteome</keyword>
<dbReference type="Proteomes" id="UP000189818">
    <property type="component" value="Unassembled WGS sequence"/>
</dbReference>
<dbReference type="Gene3D" id="3.30.70.100">
    <property type="match status" value="1"/>
</dbReference>
<dbReference type="STRING" id="439228.SAMN06295920_107260"/>
<dbReference type="EMBL" id="FUYM01000007">
    <property type="protein sequence ID" value="SKB87941.1"/>
    <property type="molecule type" value="Genomic_DNA"/>
</dbReference>
<reference evidence="3" key="1">
    <citation type="submission" date="2017-02" db="EMBL/GenBank/DDBJ databases">
        <authorList>
            <person name="Varghese N."/>
            <person name="Submissions S."/>
        </authorList>
    </citation>
    <scope>NUCLEOTIDE SEQUENCE [LARGE SCALE GENOMIC DNA]</scope>
    <source>
        <strain evidence="3">UM2</strain>
    </source>
</reference>
<dbReference type="AlphaFoldDB" id="A0A1T5EVN0"/>
<dbReference type="SUPFAM" id="SSF54909">
    <property type="entry name" value="Dimeric alpha+beta barrel"/>
    <property type="match status" value="1"/>
</dbReference>
<name>A0A1T5EVN0_9SPHN</name>
<evidence type="ECO:0000259" key="1">
    <source>
        <dbReference type="Pfam" id="PF07045"/>
    </source>
</evidence>
<dbReference type="RefSeq" id="WP_079649344.1">
    <property type="nucleotide sequence ID" value="NZ_FUYM01000007.1"/>
</dbReference>
<proteinExistence type="predicted"/>
<sequence>MSAYWIARARMRDMEGQDQYARIIGDIGQRFPYQTLARSGQVHIVEGTTHFDRYFLHRFASVDSALAFYNSPEYQEAAAIRRAACDGCELVIMEGEDR</sequence>
<dbReference type="OrthoDB" id="9806380at2"/>
<dbReference type="PANTHER" id="PTHR41521">
    <property type="match status" value="1"/>
</dbReference>
<gene>
    <name evidence="2" type="ORF">SAMN06295920_107260</name>
</gene>
<accession>A0A1T5EVN0</accession>
<organism evidence="2 3">
    <name type="scientific">Rhizorhabdus histidinilytica</name>
    <dbReference type="NCBI Taxonomy" id="439228"/>
    <lineage>
        <taxon>Bacteria</taxon>
        <taxon>Pseudomonadati</taxon>
        <taxon>Pseudomonadota</taxon>
        <taxon>Alphaproteobacteria</taxon>
        <taxon>Sphingomonadales</taxon>
        <taxon>Sphingomonadaceae</taxon>
        <taxon>Rhizorhabdus</taxon>
    </lineage>
</organism>
<evidence type="ECO:0000313" key="3">
    <source>
        <dbReference type="Proteomes" id="UP000189818"/>
    </source>
</evidence>
<dbReference type="Pfam" id="PF07045">
    <property type="entry name" value="DUF1330"/>
    <property type="match status" value="1"/>
</dbReference>
<feature type="domain" description="DUF1330" evidence="1">
    <location>
        <begin position="2"/>
        <end position="95"/>
    </location>
</feature>
<protein>
    <submittedName>
        <fullName evidence="2">Uncharacterized conserved protein, DUF1330 family</fullName>
    </submittedName>
</protein>
<dbReference type="PANTHER" id="PTHR41521:SF4">
    <property type="entry name" value="BLR0684 PROTEIN"/>
    <property type="match status" value="1"/>
</dbReference>
<dbReference type="InterPro" id="IPR011008">
    <property type="entry name" value="Dimeric_a/b-barrel"/>
</dbReference>